<evidence type="ECO:0008006" key="10">
    <source>
        <dbReference type="Google" id="ProtNLM"/>
    </source>
</evidence>
<feature type="domain" description="Pili assembly chaperone N-terminal" evidence="6">
    <location>
        <begin position="30"/>
        <end position="151"/>
    </location>
</feature>
<gene>
    <name evidence="8" type="ORF">IV02_24550</name>
</gene>
<dbReference type="SUPFAM" id="SSF49584">
    <property type="entry name" value="Periplasmic chaperone C-domain"/>
    <property type="match status" value="1"/>
</dbReference>
<evidence type="ECO:0000259" key="7">
    <source>
        <dbReference type="Pfam" id="PF02753"/>
    </source>
</evidence>
<dbReference type="Pfam" id="PF02753">
    <property type="entry name" value="PapD_C"/>
    <property type="match status" value="1"/>
</dbReference>
<dbReference type="Gene3D" id="2.60.40.10">
    <property type="entry name" value="Immunoglobulins"/>
    <property type="match status" value="2"/>
</dbReference>
<sequence length="259" mass="28278">MKRPVVWIVVVYLLLTLLISVPGLKAFGAVSLTGTRLIFDGRFAEASIALTNRSDQPVLIQAWLTDARDDDGDPGKVGGELPFVLTPPLSKLDGQGKQVLRLMYQGSGIAQDKESLLHLYVLEIPRRVEGQNQLSIAIRQRINVFYRPPGLPGDPAETPSLLRWTLPANGPLRISNPTAFHVALQNVQVGGVELSDYLLLAPGANHEFALPASNAGPQRLSFSALTDYGAARAYCAPINRREPVSARLHDPVFQQQKEC</sequence>
<name>A0A085UUF6_PSESX</name>
<evidence type="ECO:0000256" key="1">
    <source>
        <dbReference type="ARBA" id="ARBA00004418"/>
    </source>
</evidence>
<keyword evidence="4" id="KW-0574">Periplasm</keyword>
<evidence type="ECO:0000256" key="4">
    <source>
        <dbReference type="ARBA" id="ARBA00022764"/>
    </source>
</evidence>
<protein>
    <recommendedName>
        <fullName evidence="10">Molecular chaperone</fullName>
    </recommendedName>
</protein>
<dbReference type="PRINTS" id="PR00969">
    <property type="entry name" value="CHAPERONPILI"/>
</dbReference>
<comment type="caution">
    <text evidence="8">The sequence shown here is derived from an EMBL/GenBank/DDBJ whole genome shotgun (WGS) entry which is preliminary data.</text>
</comment>
<keyword evidence="3" id="KW-0732">Signal</keyword>
<dbReference type="GO" id="GO:0030288">
    <property type="term" value="C:outer membrane-bounded periplasmic space"/>
    <property type="evidence" value="ECO:0007669"/>
    <property type="project" value="InterPro"/>
</dbReference>
<dbReference type="Proteomes" id="UP000028643">
    <property type="component" value="Unassembled WGS sequence"/>
</dbReference>
<comment type="similarity">
    <text evidence="2">Belongs to the periplasmic pilus chaperone family.</text>
</comment>
<evidence type="ECO:0000256" key="3">
    <source>
        <dbReference type="ARBA" id="ARBA00022729"/>
    </source>
</evidence>
<comment type="subcellular location">
    <subcellularLocation>
        <location evidence="1">Periplasm</location>
    </subcellularLocation>
</comment>
<dbReference type="SUPFAM" id="SSF49354">
    <property type="entry name" value="PapD-like"/>
    <property type="match status" value="1"/>
</dbReference>
<dbReference type="InterPro" id="IPR016148">
    <property type="entry name" value="Pili_assmbl_chaperone_C"/>
</dbReference>
<dbReference type="InterPro" id="IPR008962">
    <property type="entry name" value="PapD-like_sf"/>
</dbReference>
<reference evidence="8 9" key="1">
    <citation type="submission" date="2014-07" db="EMBL/GenBank/DDBJ databases">
        <title>Draft Genome Sequences of Environmental Pseudomonas syringae strains.</title>
        <authorList>
            <person name="Baltrus D.A."/>
            <person name="Berge O."/>
            <person name="Morris C."/>
        </authorList>
    </citation>
    <scope>NUCLEOTIDE SEQUENCE [LARGE SCALE GENOMIC DNA]</scope>
    <source>
        <strain evidence="8 9">CEB003</strain>
    </source>
</reference>
<evidence type="ECO:0000256" key="2">
    <source>
        <dbReference type="ARBA" id="ARBA00007399"/>
    </source>
</evidence>
<dbReference type="GO" id="GO:0071555">
    <property type="term" value="P:cell wall organization"/>
    <property type="evidence" value="ECO:0007669"/>
    <property type="project" value="InterPro"/>
</dbReference>
<dbReference type="PANTHER" id="PTHR30251">
    <property type="entry name" value="PILUS ASSEMBLY CHAPERONE"/>
    <property type="match status" value="1"/>
</dbReference>
<evidence type="ECO:0000256" key="5">
    <source>
        <dbReference type="ARBA" id="ARBA00023186"/>
    </source>
</evidence>
<dbReference type="AlphaFoldDB" id="A0A085UUF6"/>
<dbReference type="InterPro" id="IPR013783">
    <property type="entry name" value="Ig-like_fold"/>
</dbReference>
<dbReference type="InterPro" id="IPR001829">
    <property type="entry name" value="Pili_assmbl_chaperone_bac"/>
</dbReference>
<dbReference type="InterPro" id="IPR036316">
    <property type="entry name" value="Pili_assmbl_chap_C_dom_sf"/>
</dbReference>
<keyword evidence="5" id="KW-0143">Chaperone</keyword>
<dbReference type="PATRIC" id="fig|317.174.peg.5021"/>
<dbReference type="Pfam" id="PF00345">
    <property type="entry name" value="PapD_N"/>
    <property type="match status" value="1"/>
</dbReference>
<evidence type="ECO:0000259" key="6">
    <source>
        <dbReference type="Pfam" id="PF00345"/>
    </source>
</evidence>
<dbReference type="InterPro" id="IPR016147">
    <property type="entry name" value="Pili_assmbl_chaperone_N"/>
</dbReference>
<dbReference type="PANTHER" id="PTHR30251:SF2">
    <property type="entry name" value="FIMBRIAL CHAPERONE YADV-RELATED"/>
    <property type="match status" value="1"/>
</dbReference>
<organism evidence="8 9">
    <name type="scientific">Pseudomonas syringae</name>
    <dbReference type="NCBI Taxonomy" id="317"/>
    <lineage>
        <taxon>Bacteria</taxon>
        <taxon>Pseudomonadati</taxon>
        <taxon>Pseudomonadota</taxon>
        <taxon>Gammaproteobacteria</taxon>
        <taxon>Pseudomonadales</taxon>
        <taxon>Pseudomonadaceae</taxon>
        <taxon>Pseudomonas</taxon>
    </lineage>
</organism>
<evidence type="ECO:0000313" key="8">
    <source>
        <dbReference type="EMBL" id="KFE46819.1"/>
    </source>
</evidence>
<proteinExistence type="inferred from homology"/>
<dbReference type="InterPro" id="IPR050643">
    <property type="entry name" value="Periplasmic_pilus_chap"/>
</dbReference>
<accession>A0A085UUF6</accession>
<dbReference type="EMBL" id="JPQT01000132">
    <property type="protein sequence ID" value="KFE46819.1"/>
    <property type="molecule type" value="Genomic_DNA"/>
</dbReference>
<evidence type="ECO:0000313" key="9">
    <source>
        <dbReference type="Proteomes" id="UP000028643"/>
    </source>
</evidence>
<feature type="domain" description="Pili assembly chaperone C-terminal" evidence="7">
    <location>
        <begin position="174"/>
        <end position="231"/>
    </location>
</feature>